<proteinExistence type="predicted"/>
<evidence type="ECO:0000313" key="2">
    <source>
        <dbReference type="EMBL" id="MFD2256883.1"/>
    </source>
</evidence>
<evidence type="ECO:0000259" key="1">
    <source>
        <dbReference type="Pfam" id="PF12728"/>
    </source>
</evidence>
<organism evidence="2 3">
    <name type="scientific">Luteolibacter algae</name>
    <dbReference type="NCBI Taxonomy" id="454151"/>
    <lineage>
        <taxon>Bacteria</taxon>
        <taxon>Pseudomonadati</taxon>
        <taxon>Verrucomicrobiota</taxon>
        <taxon>Verrucomicrobiia</taxon>
        <taxon>Verrucomicrobiales</taxon>
        <taxon>Verrucomicrobiaceae</taxon>
        <taxon>Luteolibacter</taxon>
    </lineage>
</organism>
<protein>
    <submittedName>
        <fullName evidence="2">Helix-turn-helix domain-containing protein</fullName>
    </submittedName>
</protein>
<dbReference type="NCBIfam" id="TIGR01764">
    <property type="entry name" value="excise"/>
    <property type="match status" value="1"/>
</dbReference>
<accession>A0ABW5D746</accession>
<feature type="domain" description="Helix-turn-helix" evidence="1">
    <location>
        <begin position="40"/>
        <end position="83"/>
    </location>
</feature>
<evidence type="ECO:0000313" key="3">
    <source>
        <dbReference type="Proteomes" id="UP001597375"/>
    </source>
</evidence>
<dbReference type="Proteomes" id="UP001597375">
    <property type="component" value="Unassembled WGS sequence"/>
</dbReference>
<dbReference type="Pfam" id="PF12728">
    <property type="entry name" value="HTH_17"/>
    <property type="match status" value="1"/>
</dbReference>
<dbReference type="InterPro" id="IPR010093">
    <property type="entry name" value="SinI_DNA-bd"/>
</dbReference>
<name>A0ABW5D746_9BACT</name>
<keyword evidence="3" id="KW-1185">Reference proteome</keyword>
<gene>
    <name evidence="2" type="ORF">ACFSSA_09360</name>
</gene>
<dbReference type="EMBL" id="JBHUIT010000017">
    <property type="protein sequence ID" value="MFD2256883.1"/>
    <property type="molecule type" value="Genomic_DNA"/>
</dbReference>
<dbReference type="SUPFAM" id="SSF46955">
    <property type="entry name" value="Putative DNA-binding domain"/>
    <property type="match status" value="1"/>
</dbReference>
<dbReference type="InterPro" id="IPR009061">
    <property type="entry name" value="DNA-bd_dom_put_sf"/>
</dbReference>
<comment type="caution">
    <text evidence="2">The sequence shown here is derived from an EMBL/GenBank/DDBJ whole genome shotgun (WGS) entry which is preliminary data.</text>
</comment>
<sequence>MNRISTQLLRISISLEEAGLKAHASELVTIAERIAKDDRLLTVAEAAAWLGCGRRTLDQMISERRIPAHLIGGRYRFDKLEILRETKLGR</sequence>
<reference evidence="3" key="1">
    <citation type="journal article" date="2019" name="Int. J. Syst. Evol. Microbiol.">
        <title>The Global Catalogue of Microorganisms (GCM) 10K type strain sequencing project: providing services to taxonomists for standard genome sequencing and annotation.</title>
        <authorList>
            <consortium name="The Broad Institute Genomics Platform"/>
            <consortium name="The Broad Institute Genome Sequencing Center for Infectious Disease"/>
            <person name="Wu L."/>
            <person name="Ma J."/>
        </authorList>
    </citation>
    <scope>NUCLEOTIDE SEQUENCE [LARGE SCALE GENOMIC DNA]</scope>
    <source>
        <strain evidence="3">CGMCC 4.7106</strain>
    </source>
</reference>
<dbReference type="RefSeq" id="WP_386820171.1">
    <property type="nucleotide sequence ID" value="NZ_JBHUIT010000017.1"/>
</dbReference>
<dbReference type="InterPro" id="IPR041657">
    <property type="entry name" value="HTH_17"/>
</dbReference>